<evidence type="ECO:0008006" key="2">
    <source>
        <dbReference type="Google" id="ProtNLM"/>
    </source>
</evidence>
<gene>
    <name evidence="1" type="ORF">LCGC14_0809870</name>
</gene>
<protein>
    <recommendedName>
        <fullName evidence="2">Methyltransferase domain-containing protein</fullName>
    </recommendedName>
</protein>
<organism evidence="1">
    <name type="scientific">marine sediment metagenome</name>
    <dbReference type="NCBI Taxonomy" id="412755"/>
    <lineage>
        <taxon>unclassified sequences</taxon>
        <taxon>metagenomes</taxon>
        <taxon>ecological metagenomes</taxon>
    </lineage>
</organism>
<comment type="caution">
    <text evidence="1">The sequence shown here is derived from an EMBL/GenBank/DDBJ whole genome shotgun (WGS) entry which is preliminary data.</text>
</comment>
<dbReference type="InterPro" id="IPR029063">
    <property type="entry name" value="SAM-dependent_MTases_sf"/>
</dbReference>
<proteinExistence type="predicted"/>
<reference evidence="1" key="1">
    <citation type="journal article" date="2015" name="Nature">
        <title>Complex archaea that bridge the gap between prokaryotes and eukaryotes.</title>
        <authorList>
            <person name="Spang A."/>
            <person name="Saw J.H."/>
            <person name="Jorgensen S.L."/>
            <person name="Zaremba-Niedzwiedzka K."/>
            <person name="Martijn J."/>
            <person name="Lind A.E."/>
            <person name="van Eijk R."/>
            <person name="Schleper C."/>
            <person name="Guy L."/>
            <person name="Ettema T.J."/>
        </authorList>
    </citation>
    <scope>NUCLEOTIDE SEQUENCE</scope>
</reference>
<sequence length="225" mass="26251">MENLFGKAIYEYSIDRTLKLRCVKKDNTIFDLDLSYYFRDYEEFSDLEKKAISLADGEILDVGCATGYYIPALKKNGIVDAIDISEEAIGIANVNRIEECHVADIYHYKPSKKYDTITLFENNIGLGGTFSRTKKLIKILATLLKKNGKIIATVRHADYRRKYYSSKYTPYWKGVFGKPFRWFYFNISYLPKFCDKYHLILDIIDKVTDEEGREIYLVKLSNKDL</sequence>
<dbReference type="SUPFAM" id="SSF53335">
    <property type="entry name" value="S-adenosyl-L-methionine-dependent methyltransferases"/>
    <property type="match status" value="1"/>
</dbReference>
<dbReference type="EMBL" id="LAZR01002226">
    <property type="protein sequence ID" value="KKN32835.1"/>
    <property type="molecule type" value="Genomic_DNA"/>
</dbReference>
<dbReference type="CDD" id="cd02440">
    <property type="entry name" value="AdoMet_MTases"/>
    <property type="match status" value="1"/>
</dbReference>
<accession>A0A0F9PM46</accession>
<dbReference type="AlphaFoldDB" id="A0A0F9PM46"/>
<name>A0A0F9PM46_9ZZZZ</name>
<evidence type="ECO:0000313" key="1">
    <source>
        <dbReference type="EMBL" id="KKN32835.1"/>
    </source>
</evidence>
<dbReference type="Gene3D" id="3.40.50.150">
    <property type="entry name" value="Vaccinia Virus protein VP39"/>
    <property type="match status" value="1"/>
</dbReference>
<dbReference type="Pfam" id="PF13489">
    <property type="entry name" value="Methyltransf_23"/>
    <property type="match status" value="1"/>
</dbReference>